<name>A0AAJ5C4X3_9BASI</name>
<dbReference type="Proteomes" id="UP001294444">
    <property type="component" value="Unassembled WGS sequence"/>
</dbReference>
<evidence type="ECO:0000313" key="2">
    <source>
        <dbReference type="Proteomes" id="UP001294444"/>
    </source>
</evidence>
<proteinExistence type="predicted"/>
<reference evidence="1" key="1">
    <citation type="submission" date="2023-10" db="EMBL/GenBank/DDBJ databases">
        <authorList>
            <person name="Guldener U."/>
        </authorList>
    </citation>
    <scope>NUCLEOTIDE SEQUENCE</scope>
    <source>
        <strain evidence="1">Mp4</strain>
    </source>
</reference>
<comment type="caution">
    <text evidence="1">The sequence shown here is derived from an EMBL/GenBank/DDBJ whole genome shotgun (WGS) entry which is preliminary data.</text>
</comment>
<dbReference type="AlphaFoldDB" id="A0AAJ5C4X3"/>
<sequence length="121" mass="13887">MDERNTTTAPNVRREQAFRAAVAIASGPRFRIAQFIVECCEFAIRAPWKKAATPKSSRETDRESEFINHGVAIRSWGYSVSRRKIQRSSGDYKRHRAAPTYALSLLILKSSGKRRKPFMRE</sequence>
<protein>
    <submittedName>
        <fullName evidence="1">Uncharacterized protein</fullName>
    </submittedName>
</protein>
<keyword evidence="2" id="KW-1185">Reference proteome</keyword>
<gene>
    <name evidence="1" type="ORF">MEPE_02647</name>
</gene>
<evidence type="ECO:0000313" key="1">
    <source>
        <dbReference type="EMBL" id="SNX83939.1"/>
    </source>
</evidence>
<accession>A0AAJ5C4X3</accession>
<dbReference type="EMBL" id="OAPG01000005">
    <property type="protein sequence ID" value="SNX83939.1"/>
    <property type="molecule type" value="Genomic_DNA"/>
</dbReference>
<organism evidence="1 2">
    <name type="scientific">Melanopsichium pennsylvanicum</name>
    <dbReference type="NCBI Taxonomy" id="63383"/>
    <lineage>
        <taxon>Eukaryota</taxon>
        <taxon>Fungi</taxon>
        <taxon>Dikarya</taxon>
        <taxon>Basidiomycota</taxon>
        <taxon>Ustilaginomycotina</taxon>
        <taxon>Ustilaginomycetes</taxon>
        <taxon>Ustilaginales</taxon>
        <taxon>Ustilaginaceae</taxon>
        <taxon>Melanopsichium</taxon>
    </lineage>
</organism>